<dbReference type="InterPro" id="IPR050071">
    <property type="entry name" value="Dehydroquinate_synthase"/>
</dbReference>
<accession>A0ABT8CR69</accession>
<dbReference type="InterPro" id="IPR056179">
    <property type="entry name" value="DHQS_C"/>
</dbReference>
<evidence type="ECO:0000256" key="8">
    <source>
        <dbReference type="ARBA" id="ARBA00023239"/>
    </source>
</evidence>
<evidence type="ECO:0000313" key="14">
    <source>
        <dbReference type="Proteomes" id="UP001242368"/>
    </source>
</evidence>
<keyword evidence="4" id="KW-0479">Metal-binding</keyword>
<keyword evidence="8 13" id="KW-0456">Lyase</keyword>
<evidence type="ECO:0000256" key="3">
    <source>
        <dbReference type="ARBA" id="ARBA00003485"/>
    </source>
</evidence>
<dbReference type="PANTHER" id="PTHR43622:SF1">
    <property type="entry name" value="3-DEHYDROQUINATE SYNTHASE"/>
    <property type="match status" value="1"/>
</dbReference>
<dbReference type="InterPro" id="IPR030963">
    <property type="entry name" value="DHQ_synth_fam"/>
</dbReference>
<dbReference type="Gene3D" id="3.40.50.1970">
    <property type="match status" value="1"/>
</dbReference>
<feature type="domain" description="3-dehydroquinate synthase N-terminal" evidence="11">
    <location>
        <begin position="62"/>
        <end position="174"/>
    </location>
</feature>
<dbReference type="InterPro" id="IPR016037">
    <property type="entry name" value="DHQ_synth_AroB"/>
</dbReference>
<evidence type="ECO:0000256" key="1">
    <source>
        <dbReference type="ARBA" id="ARBA00001911"/>
    </source>
</evidence>
<sequence length="355" mass="40316">MKTIISKSYSIVFGEKSYENLYEIIKENNYSKIFILTDTNTSEYCLPHFLAHFATEVPFEIIEIEAGEIHKNIETCFEVWNALEELEGDRKSLLLTLGGGTVSDLGGFVASTYKRGIHSIHIPTTLLAMVDASVGGKTGVNLGSLKNLIGTFSLPKMVLIDVSYLQTLPQNEMQSGLAEMLKHGLIADMDYWNELKDLSNLTTDDLERLIHRSIEIKNNIVLQDYEEQHLRKGLNFGHTLGHAIESLFLEDPEKEKLLHGFAIAQGMILEAYLSYKKEFISLTFYEEIKEIIRSIFDKVDLSDNDVQTIFSLLTHDKKNAFGEVNFTLLKNRGEFSYNELVTNDLISEAIHDYLK</sequence>
<keyword evidence="6" id="KW-0862">Zinc</keyword>
<comment type="caution">
    <text evidence="13">The sequence shown here is derived from an EMBL/GenBank/DDBJ whole genome shotgun (WGS) entry which is preliminary data.</text>
</comment>
<dbReference type="CDD" id="cd08195">
    <property type="entry name" value="DHQS"/>
    <property type="match status" value="1"/>
</dbReference>
<dbReference type="NCBIfam" id="TIGR01357">
    <property type="entry name" value="aroB"/>
    <property type="match status" value="1"/>
</dbReference>
<dbReference type="Proteomes" id="UP001242368">
    <property type="component" value="Unassembled WGS sequence"/>
</dbReference>
<evidence type="ECO:0000256" key="2">
    <source>
        <dbReference type="ARBA" id="ARBA00001941"/>
    </source>
</evidence>
<dbReference type="Pfam" id="PF24621">
    <property type="entry name" value="DHQS_C"/>
    <property type="match status" value="1"/>
</dbReference>
<evidence type="ECO:0000259" key="12">
    <source>
        <dbReference type="Pfam" id="PF24621"/>
    </source>
</evidence>
<comment type="cofactor">
    <cofactor evidence="2">
        <name>Co(2+)</name>
        <dbReference type="ChEBI" id="CHEBI:48828"/>
    </cofactor>
</comment>
<dbReference type="EMBL" id="JAUFQU010000001">
    <property type="protein sequence ID" value="MDN3706997.1"/>
    <property type="molecule type" value="Genomic_DNA"/>
</dbReference>
<dbReference type="Pfam" id="PF01761">
    <property type="entry name" value="DHQ_synthase"/>
    <property type="match status" value="1"/>
</dbReference>
<dbReference type="PANTHER" id="PTHR43622">
    <property type="entry name" value="3-DEHYDROQUINATE SYNTHASE"/>
    <property type="match status" value="1"/>
</dbReference>
<dbReference type="RefSeq" id="WP_290363043.1">
    <property type="nucleotide sequence ID" value="NZ_JAUFQU010000001.1"/>
</dbReference>
<dbReference type="InterPro" id="IPR030960">
    <property type="entry name" value="DHQS/DOIS_N"/>
</dbReference>
<proteinExistence type="predicted"/>
<evidence type="ECO:0000256" key="5">
    <source>
        <dbReference type="ARBA" id="ARBA00022741"/>
    </source>
</evidence>
<protein>
    <recommendedName>
        <fullName evidence="10">3-dehydroquinate synthase</fullName>
        <ecNumber evidence="10">4.2.3.4</ecNumber>
    </recommendedName>
</protein>
<name>A0ABT8CR69_9FLAO</name>
<gene>
    <name evidence="13" type="primary">aroB</name>
    <name evidence="13" type="ORF">QW060_07595</name>
</gene>
<organism evidence="13 14">
    <name type="scientific">Paenimyroides ceti</name>
    <dbReference type="NCBI Taxonomy" id="395087"/>
    <lineage>
        <taxon>Bacteria</taxon>
        <taxon>Pseudomonadati</taxon>
        <taxon>Bacteroidota</taxon>
        <taxon>Flavobacteriia</taxon>
        <taxon>Flavobacteriales</taxon>
        <taxon>Flavobacteriaceae</taxon>
        <taxon>Paenimyroides</taxon>
    </lineage>
</organism>
<evidence type="ECO:0000256" key="7">
    <source>
        <dbReference type="ARBA" id="ARBA00023027"/>
    </source>
</evidence>
<evidence type="ECO:0000256" key="10">
    <source>
        <dbReference type="NCBIfam" id="TIGR01357"/>
    </source>
</evidence>
<dbReference type="Gene3D" id="1.20.1090.10">
    <property type="entry name" value="Dehydroquinate synthase-like - alpha domain"/>
    <property type="match status" value="1"/>
</dbReference>
<evidence type="ECO:0000256" key="9">
    <source>
        <dbReference type="ARBA" id="ARBA00023285"/>
    </source>
</evidence>
<keyword evidence="9" id="KW-0170">Cobalt</keyword>
<comment type="function">
    <text evidence="3">Catalyzes the conversion of 3-deoxy-D-arabino-heptulosonate 7-phosphate (DAHP) to dehydroquinate (DHQ).</text>
</comment>
<keyword evidence="5" id="KW-0547">Nucleotide-binding</keyword>
<evidence type="ECO:0000256" key="6">
    <source>
        <dbReference type="ARBA" id="ARBA00022833"/>
    </source>
</evidence>
<evidence type="ECO:0000259" key="11">
    <source>
        <dbReference type="Pfam" id="PF01761"/>
    </source>
</evidence>
<evidence type="ECO:0000256" key="4">
    <source>
        <dbReference type="ARBA" id="ARBA00022723"/>
    </source>
</evidence>
<keyword evidence="14" id="KW-1185">Reference proteome</keyword>
<dbReference type="GO" id="GO:0003856">
    <property type="term" value="F:3-dehydroquinate synthase activity"/>
    <property type="evidence" value="ECO:0007669"/>
    <property type="project" value="UniProtKB-EC"/>
</dbReference>
<dbReference type="SUPFAM" id="SSF56796">
    <property type="entry name" value="Dehydroquinate synthase-like"/>
    <property type="match status" value="1"/>
</dbReference>
<feature type="domain" description="3-dehydroquinate synthase C-terminal" evidence="12">
    <location>
        <begin position="176"/>
        <end position="319"/>
    </location>
</feature>
<dbReference type="EC" id="4.2.3.4" evidence="10"/>
<keyword evidence="7" id="KW-0520">NAD</keyword>
<comment type="cofactor">
    <cofactor evidence="1">
        <name>NAD(+)</name>
        <dbReference type="ChEBI" id="CHEBI:57540"/>
    </cofactor>
</comment>
<reference evidence="14" key="1">
    <citation type="journal article" date="2019" name="Int. J. Syst. Evol. Microbiol.">
        <title>The Global Catalogue of Microorganisms (GCM) 10K type strain sequencing project: providing services to taxonomists for standard genome sequencing and annotation.</title>
        <authorList>
            <consortium name="The Broad Institute Genomics Platform"/>
            <consortium name="The Broad Institute Genome Sequencing Center for Infectious Disease"/>
            <person name="Wu L."/>
            <person name="Ma J."/>
        </authorList>
    </citation>
    <scope>NUCLEOTIDE SEQUENCE [LARGE SCALE GENOMIC DNA]</scope>
    <source>
        <strain evidence="14">CECT 7184</strain>
    </source>
</reference>
<dbReference type="PIRSF" id="PIRSF001455">
    <property type="entry name" value="DHQ_synth"/>
    <property type="match status" value="1"/>
</dbReference>
<evidence type="ECO:0000313" key="13">
    <source>
        <dbReference type="EMBL" id="MDN3706997.1"/>
    </source>
</evidence>